<dbReference type="SUPFAM" id="SSF75169">
    <property type="entry name" value="DsrEFH-like"/>
    <property type="match status" value="1"/>
</dbReference>
<dbReference type="EMBL" id="PXYT01000016">
    <property type="protein sequence ID" value="PSR29405.1"/>
    <property type="molecule type" value="Genomic_DNA"/>
</dbReference>
<dbReference type="InterPro" id="IPR027396">
    <property type="entry name" value="DsrEFH-like"/>
</dbReference>
<sequence length="112" mass="12003">MAKIAFWITAGPELRDKALANIVLAGRIKTNRQQDVEVYFFGPGVKLVGNADEALTQSLQALNDGNVPMAACPFNAEQYGVTESVGRHGVSMEPAGEALVRLVEQGYQIIGV</sequence>
<dbReference type="InterPro" id="IPR003787">
    <property type="entry name" value="Sulphur_relay_DsrE/F-like"/>
</dbReference>
<dbReference type="AlphaFoldDB" id="A0A2T2X4I4"/>
<dbReference type="Pfam" id="PF02635">
    <property type="entry name" value="DsrE"/>
    <property type="match status" value="1"/>
</dbReference>
<dbReference type="Proteomes" id="UP000242699">
    <property type="component" value="Unassembled WGS sequence"/>
</dbReference>
<accession>A0A2T2X4I4</accession>
<gene>
    <name evidence="1" type="ORF">C7B43_08685</name>
</gene>
<proteinExistence type="predicted"/>
<evidence type="ECO:0000313" key="1">
    <source>
        <dbReference type="EMBL" id="PSR29405.1"/>
    </source>
</evidence>
<organism evidence="1 2">
    <name type="scientific">Sulfobacillus benefaciens</name>
    <dbReference type="NCBI Taxonomy" id="453960"/>
    <lineage>
        <taxon>Bacteria</taxon>
        <taxon>Bacillati</taxon>
        <taxon>Bacillota</taxon>
        <taxon>Clostridia</taxon>
        <taxon>Eubacteriales</taxon>
        <taxon>Clostridiales Family XVII. Incertae Sedis</taxon>
        <taxon>Sulfobacillus</taxon>
    </lineage>
</organism>
<reference evidence="1 2" key="1">
    <citation type="journal article" date="2014" name="BMC Genomics">
        <title>Comparison of environmental and isolate Sulfobacillus genomes reveals diverse carbon, sulfur, nitrogen, and hydrogen metabolisms.</title>
        <authorList>
            <person name="Justice N.B."/>
            <person name="Norman A."/>
            <person name="Brown C.T."/>
            <person name="Singh A."/>
            <person name="Thomas B.C."/>
            <person name="Banfield J.F."/>
        </authorList>
    </citation>
    <scope>NUCLEOTIDE SEQUENCE [LARGE SCALE GENOMIC DNA]</scope>
    <source>
        <strain evidence="1">AMDSBA1</strain>
    </source>
</reference>
<comment type="caution">
    <text evidence="1">The sequence shown here is derived from an EMBL/GenBank/DDBJ whole genome shotgun (WGS) entry which is preliminary data.</text>
</comment>
<name>A0A2T2X4I4_9FIRM</name>
<protein>
    <submittedName>
        <fullName evidence="1">Uncharacterized protein</fullName>
    </submittedName>
</protein>
<dbReference type="Gene3D" id="3.40.1260.10">
    <property type="entry name" value="DsrEFH-like"/>
    <property type="match status" value="1"/>
</dbReference>
<evidence type="ECO:0000313" key="2">
    <source>
        <dbReference type="Proteomes" id="UP000242699"/>
    </source>
</evidence>